<feature type="transmembrane region" description="Helical" evidence="1">
    <location>
        <begin position="36"/>
        <end position="54"/>
    </location>
</feature>
<evidence type="ECO:0000313" key="3">
    <source>
        <dbReference type="Proteomes" id="UP000302139"/>
    </source>
</evidence>
<name>A0A4D4M8J9_STRAX</name>
<dbReference type="EMBL" id="BJHX01000001">
    <property type="protein sequence ID" value="GDY68260.1"/>
    <property type="molecule type" value="Genomic_DNA"/>
</dbReference>
<accession>A0A4D4M8J9</accession>
<proteinExistence type="predicted"/>
<dbReference type="InterPro" id="IPR038770">
    <property type="entry name" value="Na+/solute_symporter_sf"/>
</dbReference>
<gene>
    <name evidence="2" type="ORF">SAV14893_076530</name>
</gene>
<keyword evidence="1" id="KW-0812">Transmembrane</keyword>
<organism evidence="2 3">
    <name type="scientific">Streptomyces avermitilis</name>
    <dbReference type="NCBI Taxonomy" id="33903"/>
    <lineage>
        <taxon>Bacteria</taxon>
        <taxon>Bacillati</taxon>
        <taxon>Actinomycetota</taxon>
        <taxon>Actinomycetes</taxon>
        <taxon>Kitasatosporales</taxon>
        <taxon>Streptomycetaceae</taxon>
        <taxon>Streptomyces</taxon>
    </lineage>
</organism>
<dbReference type="AlphaFoldDB" id="A0A4D4M8J9"/>
<protein>
    <recommendedName>
        <fullName evidence="4">Cation/H+ exchanger domain-containing protein</fullName>
    </recommendedName>
</protein>
<keyword evidence="1" id="KW-0472">Membrane</keyword>
<evidence type="ECO:0000313" key="2">
    <source>
        <dbReference type="EMBL" id="GDY68260.1"/>
    </source>
</evidence>
<dbReference type="Gene3D" id="1.20.1530.20">
    <property type="match status" value="1"/>
</dbReference>
<evidence type="ECO:0000256" key="1">
    <source>
        <dbReference type="SAM" id="Phobius"/>
    </source>
</evidence>
<evidence type="ECO:0008006" key="4">
    <source>
        <dbReference type="Google" id="ProtNLM"/>
    </source>
</evidence>
<sequence>MATEALVTVAIGDVAVIVVVSRLLGAAARKVGQPAVIGHILAGIALGPTLLGRLPGNPTGQLFPTRSCRS</sequence>
<comment type="caution">
    <text evidence="2">The sequence shown here is derived from an EMBL/GenBank/DDBJ whole genome shotgun (WGS) entry which is preliminary data.</text>
</comment>
<keyword evidence="1" id="KW-1133">Transmembrane helix</keyword>
<feature type="transmembrane region" description="Helical" evidence="1">
    <location>
        <begin position="6"/>
        <end position="24"/>
    </location>
</feature>
<dbReference type="Proteomes" id="UP000302139">
    <property type="component" value="Unassembled WGS sequence"/>
</dbReference>
<reference evidence="2 3" key="1">
    <citation type="submission" date="2019-04" db="EMBL/GenBank/DDBJ databases">
        <title>Draft genome sequences of Streptomyces avermitilis NBRC 14893.</title>
        <authorList>
            <person name="Komaki H."/>
            <person name="Tamura T."/>
            <person name="Hosoyama A."/>
        </authorList>
    </citation>
    <scope>NUCLEOTIDE SEQUENCE [LARGE SCALE GENOMIC DNA]</scope>
    <source>
        <strain evidence="2 3">NBRC 14893</strain>
    </source>
</reference>